<keyword evidence="5" id="KW-1185">Reference proteome</keyword>
<dbReference type="GO" id="GO:0051782">
    <property type="term" value="P:negative regulation of cell division"/>
    <property type="evidence" value="ECO:0007669"/>
    <property type="project" value="TreeGrafter"/>
</dbReference>
<keyword evidence="1" id="KW-0547">Nucleotide-binding</keyword>
<dbReference type="GO" id="GO:0005829">
    <property type="term" value="C:cytosol"/>
    <property type="evidence" value="ECO:0007669"/>
    <property type="project" value="TreeGrafter"/>
</dbReference>
<dbReference type="GO" id="GO:0005524">
    <property type="term" value="F:ATP binding"/>
    <property type="evidence" value="ECO:0007669"/>
    <property type="project" value="UniProtKB-KW"/>
</dbReference>
<organism evidence="4 5">
    <name type="scientific">Peribacillus faecalis</name>
    <dbReference type="NCBI Taxonomy" id="2772559"/>
    <lineage>
        <taxon>Bacteria</taxon>
        <taxon>Bacillati</taxon>
        <taxon>Bacillota</taxon>
        <taxon>Bacilli</taxon>
        <taxon>Bacillales</taxon>
        <taxon>Bacillaceae</taxon>
        <taxon>Peribacillus</taxon>
    </lineage>
</organism>
<evidence type="ECO:0000313" key="5">
    <source>
        <dbReference type="Proteomes" id="UP000602076"/>
    </source>
</evidence>
<dbReference type="InterPro" id="IPR027417">
    <property type="entry name" value="P-loop_NTPase"/>
</dbReference>
<reference evidence="4" key="1">
    <citation type="submission" date="2020-09" db="EMBL/GenBank/DDBJ databases">
        <title>Bacillus faecalis sp. nov., a moderately halophilic bacterium isolated from cow faeces.</title>
        <authorList>
            <person name="Jiang L."/>
            <person name="Lee J."/>
        </authorList>
    </citation>
    <scope>NUCLEOTIDE SEQUENCE</scope>
    <source>
        <strain evidence="4">AGMB 02131</strain>
    </source>
</reference>
<dbReference type="Pfam" id="PF01656">
    <property type="entry name" value="CbiA"/>
    <property type="match status" value="1"/>
</dbReference>
<dbReference type="RefSeq" id="WP_190998957.1">
    <property type="nucleotide sequence ID" value="NZ_JACXSI010000034.1"/>
</dbReference>
<keyword evidence="2" id="KW-0067">ATP-binding</keyword>
<dbReference type="CDD" id="cd02038">
    <property type="entry name" value="FlhG-like"/>
    <property type="match status" value="1"/>
</dbReference>
<gene>
    <name evidence="4" type="ORF">IEO70_13840</name>
</gene>
<sequence length="289" mass="32193">MADQAELLRLKIRQHQGLNVAKTVAVISGKGGVGKSNFSLNFSILLSKLGKRVLLFDMDIGMGNIDILLGNGSERTIVDFFQNGYSMKEVITNGPAGLSYISGGTGLTNLFSMSSRQFERFTNEFANIQGEYDYVIFDLGAGISQESNKFLMCVDEIITITTPEPTSIMDAYSIIKFLHFQCEDTPIFLVCNRTAREKQGNATINKIQSTLQRFIGKEIIPLGLLPDSKIVSKAVIRHTPFYILNPNADISLALYQLTSNYLTHAYEETEPVLMKQSFIGKLKNYFIGR</sequence>
<evidence type="ECO:0000256" key="1">
    <source>
        <dbReference type="ARBA" id="ARBA00022741"/>
    </source>
</evidence>
<feature type="domain" description="CobQ/CobB/MinD/ParA nucleotide binding" evidence="3">
    <location>
        <begin position="24"/>
        <end position="241"/>
    </location>
</feature>
<evidence type="ECO:0000313" key="4">
    <source>
        <dbReference type="EMBL" id="MBD3109425.1"/>
    </source>
</evidence>
<dbReference type="PANTHER" id="PTHR43384">
    <property type="entry name" value="SEPTUM SITE-DETERMINING PROTEIN MIND HOMOLOG, CHLOROPLASTIC-RELATED"/>
    <property type="match status" value="1"/>
</dbReference>
<evidence type="ECO:0000259" key="3">
    <source>
        <dbReference type="Pfam" id="PF01656"/>
    </source>
</evidence>
<dbReference type="PIRSF" id="PIRSF003092">
    <property type="entry name" value="MinD"/>
    <property type="match status" value="1"/>
</dbReference>
<name>A0A927D0X0_9BACI</name>
<proteinExistence type="predicted"/>
<comment type="caution">
    <text evidence="4">The sequence shown here is derived from an EMBL/GenBank/DDBJ whole genome shotgun (WGS) entry which is preliminary data.</text>
</comment>
<dbReference type="Proteomes" id="UP000602076">
    <property type="component" value="Unassembled WGS sequence"/>
</dbReference>
<accession>A0A927D0X0</accession>
<dbReference type="InterPro" id="IPR033875">
    <property type="entry name" value="FlhG"/>
</dbReference>
<evidence type="ECO:0000256" key="2">
    <source>
        <dbReference type="ARBA" id="ARBA00022840"/>
    </source>
</evidence>
<dbReference type="InterPro" id="IPR002586">
    <property type="entry name" value="CobQ/CobB/MinD/ParA_Nub-bd_dom"/>
</dbReference>
<protein>
    <submittedName>
        <fullName evidence="4">MinD/ParA family protein</fullName>
    </submittedName>
</protein>
<dbReference type="SUPFAM" id="SSF52540">
    <property type="entry name" value="P-loop containing nucleoside triphosphate hydrolases"/>
    <property type="match status" value="1"/>
</dbReference>
<dbReference type="InterPro" id="IPR050625">
    <property type="entry name" value="ParA/MinD_ATPase"/>
</dbReference>
<dbReference type="EMBL" id="JACXSI010000034">
    <property type="protein sequence ID" value="MBD3109425.1"/>
    <property type="molecule type" value="Genomic_DNA"/>
</dbReference>
<dbReference type="InterPro" id="IPR025501">
    <property type="entry name" value="MinD_FleN"/>
</dbReference>
<dbReference type="Gene3D" id="3.40.50.300">
    <property type="entry name" value="P-loop containing nucleotide triphosphate hydrolases"/>
    <property type="match status" value="1"/>
</dbReference>
<dbReference type="GO" id="GO:0016887">
    <property type="term" value="F:ATP hydrolysis activity"/>
    <property type="evidence" value="ECO:0007669"/>
    <property type="project" value="TreeGrafter"/>
</dbReference>
<dbReference type="AlphaFoldDB" id="A0A927D0X0"/>
<dbReference type="GO" id="GO:0009898">
    <property type="term" value="C:cytoplasmic side of plasma membrane"/>
    <property type="evidence" value="ECO:0007669"/>
    <property type="project" value="TreeGrafter"/>
</dbReference>
<dbReference type="PANTHER" id="PTHR43384:SF4">
    <property type="entry name" value="CELLULOSE BIOSYNTHESIS PROTEIN BCSQ-RELATED"/>
    <property type="match status" value="1"/>
</dbReference>